<protein>
    <submittedName>
        <fullName evidence="4">Replication initiation protein RepC</fullName>
    </submittedName>
</protein>
<dbReference type="Pfam" id="PF03428">
    <property type="entry name" value="RP-C"/>
    <property type="match status" value="1"/>
</dbReference>
<feature type="region of interest" description="Disordered" evidence="1">
    <location>
        <begin position="180"/>
        <end position="241"/>
    </location>
</feature>
<dbReference type="AlphaFoldDB" id="A0A1G7J4N6"/>
<dbReference type="InterPro" id="IPR036390">
    <property type="entry name" value="WH_DNA-bd_sf"/>
</dbReference>
<dbReference type="Proteomes" id="UP000198994">
    <property type="component" value="Unassembled WGS sequence"/>
</dbReference>
<evidence type="ECO:0000259" key="3">
    <source>
        <dbReference type="Pfam" id="PF11800"/>
    </source>
</evidence>
<sequence length="347" mass="38425">MSADNGYPDRHIVMETLRTAAPLLGLRAPVLATLDALLSCLPPKRTHHTVFASNATLTFRRNGISDRTLRRHVALLQDAGLLTRHDSPNRKRYSRHNREDGMALRFGFDLTPLFRRMTELVRVACDARTLQERIAYLTCKIRAAANDLLMSDPKHEAAALARAALRRKLTVSECEALLEGLEQTPAEGASDPGETMDMTGRNGQNVRHHQNSTKENIDRTAETSTQPSRQDTSPPDQGREIPVNEIVRLCPEAAQFEQAPTETVGDVVAHARFLAPMMGIDACSYDAARSRLGETGAALTVWGLMQIQHRIRKLGAYFRSITSGARSDGFDPIGLILSLDRERIPTT</sequence>
<dbReference type="Pfam" id="PF11800">
    <property type="entry name" value="RP-C_C"/>
    <property type="match status" value="1"/>
</dbReference>
<evidence type="ECO:0000313" key="4">
    <source>
        <dbReference type="EMBL" id="SDF19890.1"/>
    </source>
</evidence>
<dbReference type="SUPFAM" id="SSF46785">
    <property type="entry name" value="Winged helix' DNA-binding domain"/>
    <property type="match status" value="1"/>
</dbReference>
<dbReference type="InterPro" id="IPR047611">
    <property type="entry name" value="RepABC_RepC"/>
</dbReference>
<dbReference type="EMBL" id="FNAV01000014">
    <property type="protein sequence ID" value="SDF19890.1"/>
    <property type="molecule type" value="Genomic_DNA"/>
</dbReference>
<gene>
    <name evidence="4" type="ORF">SAMN04488105_11491</name>
</gene>
<proteinExistence type="predicted"/>
<name>A0A1G7J4N6_9RHOB</name>
<dbReference type="InterPro" id="IPR021760">
    <property type="entry name" value="RepC_C"/>
</dbReference>
<evidence type="ECO:0000313" key="5">
    <source>
        <dbReference type="Proteomes" id="UP000198994"/>
    </source>
</evidence>
<dbReference type="OrthoDB" id="7488837at2"/>
<accession>A0A1G7J4N6</accession>
<organism evidence="4 5">
    <name type="scientific">Salipiger thiooxidans</name>
    <dbReference type="NCBI Taxonomy" id="282683"/>
    <lineage>
        <taxon>Bacteria</taxon>
        <taxon>Pseudomonadati</taxon>
        <taxon>Pseudomonadota</taxon>
        <taxon>Alphaproteobacteria</taxon>
        <taxon>Rhodobacterales</taxon>
        <taxon>Roseobacteraceae</taxon>
        <taxon>Salipiger</taxon>
    </lineage>
</organism>
<feature type="compositionally biased region" description="Polar residues" evidence="1">
    <location>
        <begin position="222"/>
        <end position="235"/>
    </location>
</feature>
<dbReference type="NCBIfam" id="NF040974">
    <property type="entry name" value="RepABC_RepC"/>
    <property type="match status" value="1"/>
</dbReference>
<dbReference type="InterPro" id="IPR005090">
    <property type="entry name" value="RepC_N"/>
</dbReference>
<feature type="domain" description="Plasmid replication protein C N-terminal" evidence="2">
    <location>
        <begin position="8"/>
        <end position="147"/>
    </location>
</feature>
<reference evidence="5" key="1">
    <citation type="submission" date="2016-10" db="EMBL/GenBank/DDBJ databases">
        <authorList>
            <person name="Varghese N."/>
            <person name="Submissions S."/>
        </authorList>
    </citation>
    <scope>NUCLEOTIDE SEQUENCE [LARGE SCALE GENOMIC DNA]</scope>
    <source>
        <strain evidence="5">DSM 10146</strain>
    </source>
</reference>
<evidence type="ECO:0000256" key="1">
    <source>
        <dbReference type="SAM" id="MobiDB-lite"/>
    </source>
</evidence>
<feature type="domain" description="Plasmid replication protein C C-terminal" evidence="3">
    <location>
        <begin position="243"/>
        <end position="338"/>
    </location>
</feature>
<keyword evidence="5" id="KW-1185">Reference proteome</keyword>
<evidence type="ECO:0000259" key="2">
    <source>
        <dbReference type="Pfam" id="PF03428"/>
    </source>
</evidence>
<dbReference type="STRING" id="282683.SAMN04488105_11491"/>